<evidence type="ECO:0000313" key="1">
    <source>
        <dbReference type="EMBL" id="UGC97764.1"/>
    </source>
</evidence>
<proteinExistence type="predicted"/>
<name>A0AAE8YLR3_9CAUD</name>
<dbReference type="Proteomes" id="UP000828384">
    <property type="component" value="Segment"/>
</dbReference>
<organism evidence="1 2">
    <name type="scientific">Pantoea phage PdC23</name>
    <dbReference type="NCBI Taxonomy" id="2894356"/>
    <lineage>
        <taxon>Viruses</taxon>
        <taxon>Duplodnaviria</taxon>
        <taxon>Heunggongvirae</taxon>
        <taxon>Uroviricota</taxon>
        <taxon>Caudoviricetes</taxon>
        <taxon>Felixviridae</taxon>
        <taxon>Certevirus</taxon>
        <taxon>Certevirus C23</taxon>
    </lineage>
</organism>
<gene>
    <name evidence="1" type="ORF">pdc_051</name>
</gene>
<dbReference type="SUPFAM" id="SSF47413">
    <property type="entry name" value="lambda repressor-like DNA-binding domains"/>
    <property type="match status" value="1"/>
</dbReference>
<reference evidence="1" key="1">
    <citation type="journal article" date="2022" name="Curr. Microbiol.">
        <title>Isolation, Characterization, and Comparative Genomic Analysis of vB_Pd_C23, a Novel Bacteriophage of Pantoea dispersa.</title>
        <authorList>
            <person name="Grami E."/>
            <person name="Laadouze I."/>
            <person name="Ben Tiba S."/>
            <person name="Hafiane A."/>
            <person name="Sealey K.S."/>
            <person name="Saidi N."/>
        </authorList>
    </citation>
    <scope>NUCLEOTIDE SEQUENCE</scope>
</reference>
<keyword evidence="1" id="KW-0238">DNA-binding</keyword>
<dbReference type="Gene3D" id="1.10.260.40">
    <property type="entry name" value="lambda repressor-like DNA-binding domains"/>
    <property type="match status" value="1"/>
</dbReference>
<accession>A0AAE8YLR3</accession>
<dbReference type="EMBL" id="OL396571">
    <property type="protein sequence ID" value="UGC97764.1"/>
    <property type="molecule type" value="Genomic_DNA"/>
</dbReference>
<dbReference type="GO" id="GO:0003677">
    <property type="term" value="F:DNA binding"/>
    <property type="evidence" value="ECO:0007669"/>
    <property type="project" value="UniProtKB-KW"/>
</dbReference>
<evidence type="ECO:0000313" key="2">
    <source>
        <dbReference type="Proteomes" id="UP000828384"/>
    </source>
</evidence>
<keyword evidence="2" id="KW-1185">Reference proteome</keyword>
<protein>
    <submittedName>
        <fullName evidence="1">DNA-binding transcriptional regulator</fullName>
    </submittedName>
</protein>
<sequence length="64" mass="7281">MKKSEAIALAGSAVNLAKVLGISREAIRLWKEDIPEERYYQLRGLLAERKWKPVKGQKFPAPTE</sequence>
<dbReference type="InterPro" id="IPR010982">
    <property type="entry name" value="Lambda_DNA-bd_dom_sf"/>
</dbReference>
<dbReference type="Pfam" id="PF14549">
    <property type="entry name" value="P22_Cro"/>
    <property type="match status" value="1"/>
</dbReference>